<evidence type="ECO:0000256" key="10">
    <source>
        <dbReference type="ARBA" id="ARBA00023242"/>
    </source>
</evidence>
<evidence type="ECO:0000256" key="4">
    <source>
        <dbReference type="ARBA" id="ARBA00022771"/>
    </source>
</evidence>
<protein>
    <recommendedName>
        <fullName evidence="13">THAP-type domain-containing protein</fullName>
    </recommendedName>
</protein>
<dbReference type="Gene3D" id="6.20.210.20">
    <property type="entry name" value="THAP domain"/>
    <property type="match status" value="1"/>
</dbReference>
<dbReference type="SUPFAM" id="SSF57716">
    <property type="entry name" value="Glucocorticoid receptor-like (DNA-binding domain)"/>
    <property type="match status" value="1"/>
</dbReference>
<dbReference type="InterPro" id="IPR038441">
    <property type="entry name" value="THAP_Znf_sf"/>
</dbReference>
<keyword evidence="5" id="KW-0862">Zinc</keyword>
<dbReference type="SMART" id="SM00692">
    <property type="entry name" value="DM3"/>
    <property type="match status" value="1"/>
</dbReference>
<keyword evidence="15" id="KW-1185">Reference proteome</keyword>
<evidence type="ECO:0000256" key="5">
    <source>
        <dbReference type="ARBA" id="ARBA00022833"/>
    </source>
</evidence>
<dbReference type="InterPro" id="IPR006612">
    <property type="entry name" value="THAP_Znf"/>
</dbReference>
<keyword evidence="8 12" id="KW-0238">DNA-binding</keyword>
<comment type="subcellular location">
    <subcellularLocation>
        <location evidence="1">Nucleus</location>
        <location evidence="1">Nucleoplasm</location>
    </subcellularLocation>
</comment>
<dbReference type="PANTHER" id="PTHR46600">
    <property type="entry name" value="THAP DOMAIN-CONTAINING"/>
    <property type="match status" value="1"/>
</dbReference>
<dbReference type="PROSITE" id="PS50950">
    <property type="entry name" value="ZF_THAP"/>
    <property type="match status" value="1"/>
</dbReference>
<proteinExistence type="inferred from homology"/>
<gene>
    <name evidence="14" type="ORF">JTE90_017476</name>
</gene>
<evidence type="ECO:0000313" key="14">
    <source>
        <dbReference type="EMBL" id="KAG8181306.1"/>
    </source>
</evidence>
<keyword evidence="6" id="KW-0805">Transcription regulation</keyword>
<evidence type="ECO:0000256" key="7">
    <source>
        <dbReference type="ARBA" id="ARBA00023054"/>
    </source>
</evidence>
<dbReference type="Pfam" id="PF05485">
    <property type="entry name" value="THAP"/>
    <property type="match status" value="1"/>
</dbReference>
<accession>A0AAV6UDP4</accession>
<evidence type="ECO:0000256" key="12">
    <source>
        <dbReference type="PROSITE-ProRule" id="PRU00309"/>
    </source>
</evidence>
<evidence type="ECO:0000256" key="6">
    <source>
        <dbReference type="ARBA" id="ARBA00023015"/>
    </source>
</evidence>
<dbReference type="GO" id="GO:0008270">
    <property type="term" value="F:zinc ion binding"/>
    <property type="evidence" value="ECO:0007669"/>
    <property type="project" value="UniProtKB-KW"/>
</dbReference>
<evidence type="ECO:0000256" key="3">
    <source>
        <dbReference type="ARBA" id="ARBA00022723"/>
    </source>
</evidence>
<keyword evidence="9" id="KW-0804">Transcription</keyword>
<name>A0AAV6UDP4_9ARAC</name>
<keyword evidence="10" id="KW-0539">Nucleus</keyword>
<evidence type="ECO:0000256" key="9">
    <source>
        <dbReference type="ARBA" id="ARBA00023163"/>
    </source>
</evidence>
<evidence type="ECO:0000313" key="15">
    <source>
        <dbReference type="Proteomes" id="UP000827092"/>
    </source>
</evidence>
<dbReference type="InterPro" id="IPR026516">
    <property type="entry name" value="THAP1/10"/>
</dbReference>
<keyword evidence="4 12" id="KW-0863">Zinc-finger</keyword>
<keyword evidence="3" id="KW-0479">Metal-binding</keyword>
<comment type="caution">
    <text evidence="14">The sequence shown here is derived from an EMBL/GenBank/DDBJ whole genome shotgun (WGS) entry which is preliminary data.</text>
</comment>
<dbReference type="Proteomes" id="UP000827092">
    <property type="component" value="Unassembled WGS sequence"/>
</dbReference>
<dbReference type="GO" id="GO:0043565">
    <property type="term" value="F:sequence-specific DNA binding"/>
    <property type="evidence" value="ECO:0007669"/>
    <property type="project" value="InterPro"/>
</dbReference>
<evidence type="ECO:0000256" key="2">
    <source>
        <dbReference type="ARBA" id="ARBA00006177"/>
    </source>
</evidence>
<dbReference type="GO" id="GO:0005654">
    <property type="term" value="C:nucleoplasm"/>
    <property type="evidence" value="ECO:0007669"/>
    <property type="project" value="UniProtKB-SubCell"/>
</dbReference>
<evidence type="ECO:0000256" key="1">
    <source>
        <dbReference type="ARBA" id="ARBA00004642"/>
    </source>
</evidence>
<evidence type="ECO:0000259" key="13">
    <source>
        <dbReference type="PROSITE" id="PS50950"/>
    </source>
</evidence>
<organism evidence="14 15">
    <name type="scientific">Oedothorax gibbosus</name>
    <dbReference type="NCBI Taxonomy" id="931172"/>
    <lineage>
        <taxon>Eukaryota</taxon>
        <taxon>Metazoa</taxon>
        <taxon>Ecdysozoa</taxon>
        <taxon>Arthropoda</taxon>
        <taxon>Chelicerata</taxon>
        <taxon>Arachnida</taxon>
        <taxon>Araneae</taxon>
        <taxon>Araneomorphae</taxon>
        <taxon>Entelegynae</taxon>
        <taxon>Araneoidea</taxon>
        <taxon>Linyphiidae</taxon>
        <taxon>Erigoninae</taxon>
        <taxon>Oedothorax</taxon>
    </lineage>
</organism>
<comment type="similarity">
    <text evidence="2">Belongs to the THAP1 family.</text>
</comment>
<dbReference type="SMART" id="SM00980">
    <property type="entry name" value="THAP"/>
    <property type="match status" value="1"/>
</dbReference>
<dbReference type="EMBL" id="JAFNEN010000521">
    <property type="protein sequence ID" value="KAG8181306.1"/>
    <property type="molecule type" value="Genomic_DNA"/>
</dbReference>
<keyword evidence="7" id="KW-0175">Coiled coil</keyword>
<dbReference type="PANTHER" id="PTHR46600:SF1">
    <property type="entry name" value="THAP DOMAIN-CONTAINING PROTEIN 1"/>
    <property type="match status" value="1"/>
</dbReference>
<sequence length="231" mass="26944">MVNTCVVPGCRGNYDKNEKVTLFRFPKDKFQLQKWVSTIPRENFTPSKHSRVCLRHFKEDIRRHTEAFDEKGQKLSVALQHPRLKDGAVPVIFLGCPKYLSKEKVHRPCSDAKKEIMENNQLALAIQESLKEKELYEEKYTFKNWDELILCLNNLSIPSYWTFLKTEDAIILMHVSMTPYPAISKSIVIDKKCSVNVFLEKVPLTKVEQNYACMPMCLCHMDLGSWTLRRD</sequence>
<feature type="domain" description="THAP-type" evidence="13">
    <location>
        <begin position="1"/>
        <end position="93"/>
    </location>
</feature>
<evidence type="ECO:0000256" key="8">
    <source>
        <dbReference type="ARBA" id="ARBA00023125"/>
    </source>
</evidence>
<dbReference type="AlphaFoldDB" id="A0AAV6UDP4"/>
<keyword evidence="11" id="KW-0131">Cell cycle</keyword>
<evidence type="ECO:0000256" key="11">
    <source>
        <dbReference type="ARBA" id="ARBA00023306"/>
    </source>
</evidence>
<reference evidence="14 15" key="1">
    <citation type="journal article" date="2022" name="Nat. Ecol. Evol.">
        <title>A masculinizing supergene underlies an exaggerated male reproductive morph in a spider.</title>
        <authorList>
            <person name="Hendrickx F."/>
            <person name="De Corte Z."/>
            <person name="Sonet G."/>
            <person name="Van Belleghem S.M."/>
            <person name="Kostlbacher S."/>
            <person name="Vangestel C."/>
        </authorList>
    </citation>
    <scope>NUCLEOTIDE SEQUENCE [LARGE SCALE GENOMIC DNA]</scope>
    <source>
        <strain evidence="14">W744_W776</strain>
    </source>
</reference>